<dbReference type="EMBL" id="VRLR01000005">
    <property type="protein sequence ID" value="TXK80829.1"/>
    <property type="molecule type" value="Genomic_DNA"/>
</dbReference>
<sequence>MDTLFIDAKSVTPHNLRIYEELIDIELPRSSTETVFPQKSNTLSYAFEKDGVSLGYYKILSVKLSATDDFAVFTLHKQ</sequence>
<protein>
    <submittedName>
        <fullName evidence="1">Uncharacterized protein</fullName>
    </submittedName>
</protein>
<accession>A0A5C8LYU2</accession>
<keyword evidence="2" id="KW-1185">Reference proteome</keyword>
<dbReference type="Proteomes" id="UP000321814">
    <property type="component" value="Unassembled WGS sequence"/>
</dbReference>
<evidence type="ECO:0000313" key="1">
    <source>
        <dbReference type="EMBL" id="TXK80829.1"/>
    </source>
</evidence>
<dbReference type="AlphaFoldDB" id="A0A5C8LYU2"/>
<dbReference type="OrthoDB" id="5771404at2"/>
<reference evidence="1 2" key="1">
    <citation type="submission" date="2019-08" db="EMBL/GenBank/DDBJ databases">
        <title>Draft genome analysis of Rheinheimera tangshanensis isolated from the roots of fresh rice plants (Oryza sativa).</title>
        <authorList>
            <person name="Yu Q."/>
            <person name="Qi Y."/>
            <person name="Zhang H."/>
            <person name="Pu J."/>
        </authorList>
    </citation>
    <scope>NUCLEOTIDE SEQUENCE [LARGE SCALE GENOMIC DNA]</scope>
    <source>
        <strain evidence="1 2">JA3-B52</strain>
    </source>
</reference>
<name>A0A5C8LYU2_9GAMM</name>
<evidence type="ECO:0000313" key="2">
    <source>
        <dbReference type="Proteomes" id="UP000321814"/>
    </source>
</evidence>
<comment type="caution">
    <text evidence="1">The sequence shown here is derived from an EMBL/GenBank/DDBJ whole genome shotgun (WGS) entry which is preliminary data.</text>
</comment>
<proteinExistence type="predicted"/>
<gene>
    <name evidence="1" type="ORF">FU839_10295</name>
</gene>
<organism evidence="1 2">
    <name type="scientific">Rheinheimera tangshanensis</name>
    <dbReference type="NCBI Taxonomy" id="400153"/>
    <lineage>
        <taxon>Bacteria</taxon>
        <taxon>Pseudomonadati</taxon>
        <taxon>Pseudomonadota</taxon>
        <taxon>Gammaproteobacteria</taxon>
        <taxon>Chromatiales</taxon>
        <taxon>Chromatiaceae</taxon>
        <taxon>Rheinheimera</taxon>
    </lineage>
</organism>
<dbReference type="RefSeq" id="WP_147904273.1">
    <property type="nucleotide sequence ID" value="NZ_BAAAGC010000013.1"/>
</dbReference>